<proteinExistence type="predicted"/>
<reference evidence="4 5" key="1">
    <citation type="submission" date="2017-09" db="EMBL/GenBank/DDBJ databases">
        <authorList>
            <person name="Haney C."/>
            <person name="Melnyk R."/>
        </authorList>
    </citation>
    <scope>NUCLEOTIDE SEQUENCE [LARGE SCALE GENOMIC DNA]</scope>
    <source>
        <strain evidence="4 5">CH229</strain>
    </source>
</reference>
<keyword evidence="1" id="KW-0560">Oxidoreductase</keyword>
<dbReference type="InterPro" id="IPR036188">
    <property type="entry name" value="FAD/NAD-bd_sf"/>
</dbReference>
<dbReference type="Pfam" id="PF01266">
    <property type="entry name" value="DAO"/>
    <property type="match status" value="1"/>
</dbReference>
<dbReference type="Gene3D" id="3.50.50.60">
    <property type="entry name" value="FAD/NAD(P)-binding domain"/>
    <property type="match status" value="2"/>
</dbReference>
<evidence type="ECO:0000313" key="4">
    <source>
        <dbReference type="EMBL" id="PCM47967.1"/>
    </source>
</evidence>
<dbReference type="InterPro" id="IPR006076">
    <property type="entry name" value="FAD-dep_OxRdtase"/>
</dbReference>
<dbReference type="SUPFAM" id="SSF54373">
    <property type="entry name" value="FAD-linked reductases, C-terminal domain"/>
    <property type="match status" value="1"/>
</dbReference>
<accession>A0A854XAD6</accession>
<dbReference type="Proteomes" id="UP000218643">
    <property type="component" value="Unassembled WGS sequence"/>
</dbReference>
<comment type="caution">
    <text evidence="4">The sequence shown here is derived from an EMBL/GenBank/DDBJ whole genome shotgun (WGS) entry which is preliminary data.</text>
</comment>
<sequence length="421" mass="46072">MPDNLTTDNADIAVIGAGIIGVACALQLARQGKRVVVIDKQPPGHGASFGNAGHLATEQVFPIADASILKRLPAMLMDPMGPLRLDWKYLPRALPWFSRLLLNLRPAPFQRTVAGLRALNESSLDAWQRLLHSIARPGLLKEDGSLLVFERAESRPAIDALQARMRQQQVPVDFWSASAVRESAPQLSEKIQGGLFYPRTGHFLDPYQVVCELASAAKTAGVQFFQQEVQGGQLQAHGVSLITDQGRFTARQVLIACGAHSAKLTTALTGKRVPLDTERGYHLMLPHEHERLPFAVTSLERKFIMTPMAGGLRLAGTVEFAGLERPPFMERAWQLHRLSKGLFRRDLNAEDATPWMGFRPSLPDSLPVIDKVGDGKVLLAFGHQHLGLTQAAVTAQMIAQLASPSTNAGVPTMDAYRLGRF</sequence>
<keyword evidence="2" id="KW-0812">Transmembrane</keyword>
<evidence type="ECO:0000313" key="5">
    <source>
        <dbReference type="Proteomes" id="UP000218643"/>
    </source>
</evidence>
<dbReference type="RefSeq" id="WP_096796871.1">
    <property type="nucleotide sequence ID" value="NZ_NXHE01000026.1"/>
</dbReference>
<keyword evidence="2" id="KW-0472">Membrane</keyword>
<evidence type="ECO:0000256" key="1">
    <source>
        <dbReference type="ARBA" id="ARBA00023002"/>
    </source>
</evidence>
<feature type="transmembrane region" description="Helical" evidence="2">
    <location>
        <begin position="12"/>
        <end position="29"/>
    </location>
</feature>
<dbReference type="GO" id="GO:0016491">
    <property type="term" value="F:oxidoreductase activity"/>
    <property type="evidence" value="ECO:0007669"/>
    <property type="project" value="UniProtKB-KW"/>
</dbReference>
<evidence type="ECO:0000259" key="3">
    <source>
        <dbReference type="Pfam" id="PF01266"/>
    </source>
</evidence>
<feature type="domain" description="FAD dependent oxidoreductase" evidence="3">
    <location>
        <begin position="11"/>
        <end position="401"/>
    </location>
</feature>
<keyword evidence="2" id="KW-1133">Transmembrane helix</keyword>
<reference evidence="4 5" key="2">
    <citation type="submission" date="2017-10" db="EMBL/GenBank/DDBJ databases">
        <title>Rhizosphere-associated Pseudomonas modulate jasmonic acid/salicylic acid antagonism to induce systemic resistance to herbivores at the cost of susceptibility to pathogens.</title>
        <authorList>
            <person name="Haney C.H."/>
            <person name="Wiesmann C.L."/>
            <person name="Shapiro L.R."/>
            <person name="O'Sullivan L.R."/>
            <person name="Khorasani S."/>
            <person name="Melnyk R.A."/>
            <person name="Xiao L."/>
            <person name="Bush J."/>
            <person name="Carrillo J."/>
            <person name="Pierce N.E."/>
            <person name="Ausubel F.M."/>
        </authorList>
    </citation>
    <scope>NUCLEOTIDE SEQUENCE [LARGE SCALE GENOMIC DNA]</scope>
    <source>
        <strain evidence="4 5">CH229</strain>
    </source>
</reference>
<protein>
    <submittedName>
        <fullName evidence="4">FAD-dependent oxidoreductase</fullName>
    </submittedName>
</protein>
<dbReference type="PANTHER" id="PTHR13847">
    <property type="entry name" value="SARCOSINE DEHYDROGENASE-RELATED"/>
    <property type="match status" value="1"/>
</dbReference>
<organism evidence="4 5">
    <name type="scientific">Pseudomonas fluorescens</name>
    <dbReference type="NCBI Taxonomy" id="294"/>
    <lineage>
        <taxon>Bacteria</taxon>
        <taxon>Pseudomonadati</taxon>
        <taxon>Pseudomonadota</taxon>
        <taxon>Gammaproteobacteria</taxon>
        <taxon>Pseudomonadales</taxon>
        <taxon>Pseudomonadaceae</taxon>
        <taxon>Pseudomonas</taxon>
    </lineage>
</organism>
<dbReference type="AlphaFoldDB" id="A0A854XAD6"/>
<dbReference type="PANTHER" id="PTHR13847:SF289">
    <property type="entry name" value="GLYCINE OXIDASE"/>
    <property type="match status" value="1"/>
</dbReference>
<dbReference type="SUPFAM" id="SSF51905">
    <property type="entry name" value="FAD/NAD(P)-binding domain"/>
    <property type="match status" value="1"/>
</dbReference>
<evidence type="ECO:0000256" key="2">
    <source>
        <dbReference type="SAM" id="Phobius"/>
    </source>
</evidence>
<gene>
    <name evidence="4" type="ORF">CP335_19575</name>
</gene>
<dbReference type="Gene3D" id="3.30.9.10">
    <property type="entry name" value="D-Amino Acid Oxidase, subunit A, domain 2"/>
    <property type="match status" value="1"/>
</dbReference>
<name>A0A854XAD6_PSEFL</name>
<dbReference type="GO" id="GO:0005737">
    <property type="term" value="C:cytoplasm"/>
    <property type="evidence" value="ECO:0007669"/>
    <property type="project" value="TreeGrafter"/>
</dbReference>
<dbReference type="EMBL" id="NXHE01000026">
    <property type="protein sequence ID" value="PCM47967.1"/>
    <property type="molecule type" value="Genomic_DNA"/>
</dbReference>